<dbReference type="GO" id="GO:0005737">
    <property type="term" value="C:cytoplasm"/>
    <property type="evidence" value="ECO:0007669"/>
    <property type="project" value="TreeGrafter"/>
</dbReference>
<dbReference type="Pfam" id="PF00248">
    <property type="entry name" value="Aldo_ket_red"/>
    <property type="match status" value="1"/>
</dbReference>
<evidence type="ECO:0000256" key="1">
    <source>
        <dbReference type="ARBA" id="ARBA00023002"/>
    </source>
</evidence>
<dbReference type="RefSeq" id="XP_040731783.1">
    <property type="nucleotide sequence ID" value="XM_040875517.1"/>
</dbReference>
<dbReference type="AlphaFoldDB" id="A0A364KUN4"/>
<evidence type="ECO:0000313" key="4">
    <source>
        <dbReference type="Proteomes" id="UP000249363"/>
    </source>
</evidence>
<organism evidence="3 4">
    <name type="scientific">Talaromyces amestolkiae</name>
    <dbReference type="NCBI Taxonomy" id="1196081"/>
    <lineage>
        <taxon>Eukaryota</taxon>
        <taxon>Fungi</taxon>
        <taxon>Dikarya</taxon>
        <taxon>Ascomycota</taxon>
        <taxon>Pezizomycotina</taxon>
        <taxon>Eurotiomycetes</taxon>
        <taxon>Eurotiomycetidae</taxon>
        <taxon>Eurotiales</taxon>
        <taxon>Trichocomaceae</taxon>
        <taxon>Talaromyces</taxon>
        <taxon>Talaromyces sect. Talaromyces</taxon>
    </lineage>
</organism>
<dbReference type="Gene3D" id="3.20.20.100">
    <property type="entry name" value="NADP-dependent oxidoreductase domain"/>
    <property type="match status" value="1"/>
</dbReference>
<protein>
    <recommendedName>
        <fullName evidence="2">NADP-dependent oxidoreductase domain-containing protein</fullName>
    </recommendedName>
</protein>
<dbReference type="OrthoDB" id="37537at2759"/>
<dbReference type="PANTHER" id="PTHR43625">
    <property type="entry name" value="AFLATOXIN B1 ALDEHYDE REDUCTASE"/>
    <property type="match status" value="1"/>
</dbReference>
<dbReference type="SUPFAM" id="SSF51430">
    <property type="entry name" value="NAD(P)-linked oxidoreductase"/>
    <property type="match status" value="1"/>
</dbReference>
<dbReference type="CDD" id="cd19077">
    <property type="entry name" value="AKR_AKR8A1-2"/>
    <property type="match status" value="1"/>
</dbReference>
<reference evidence="3 4" key="1">
    <citation type="journal article" date="2017" name="Biotechnol. Biofuels">
        <title>Differential beta-glucosidase expression as a function of carbon source availability in Talaromyces amestolkiae: a genomic and proteomic approach.</title>
        <authorList>
            <person name="de Eugenio L.I."/>
            <person name="Mendez-Liter J.A."/>
            <person name="Nieto-Dominguez M."/>
            <person name="Alonso L."/>
            <person name="Gil-Munoz J."/>
            <person name="Barriuso J."/>
            <person name="Prieto A."/>
            <person name="Martinez M.J."/>
        </authorList>
    </citation>
    <scope>NUCLEOTIDE SEQUENCE [LARGE SCALE GENOMIC DNA]</scope>
    <source>
        <strain evidence="3 4">CIB</strain>
    </source>
</reference>
<accession>A0A364KUN4</accession>
<keyword evidence="1" id="KW-0560">Oxidoreductase</keyword>
<dbReference type="GeneID" id="63792495"/>
<dbReference type="PANTHER" id="PTHR43625:SF78">
    <property type="entry name" value="PYRIDOXAL REDUCTASE-RELATED"/>
    <property type="match status" value="1"/>
</dbReference>
<dbReference type="Proteomes" id="UP000249363">
    <property type="component" value="Unassembled WGS sequence"/>
</dbReference>
<dbReference type="InterPro" id="IPR050791">
    <property type="entry name" value="Aldo-Keto_reductase"/>
</dbReference>
<dbReference type="GO" id="GO:0016491">
    <property type="term" value="F:oxidoreductase activity"/>
    <property type="evidence" value="ECO:0007669"/>
    <property type="project" value="UniProtKB-KW"/>
</dbReference>
<name>A0A364KUN4_TALAM</name>
<evidence type="ECO:0000313" key="3">
    <source>
        <dbReference type="EMBL" id="RAO67267.1"/>
    </source>
</evidence>
<evidence type="ECO:0000259" key="2">
    <source>
        <dbReference type="Pfam" id="PF00248"/>
    </source>
</evidence>
<dbReference type="STRING" id="1196081.A0A364KUN4"/>
<dbReference type="InterPro" id="IPR023210">
    <property type="entry name" value="NADP_OxRdtase_dom"/>
</dbReference>
<dbReference type="InterPro" id="IPR036812">
    <property type="entry name" value="NAD(P)_OxRdtase_dom_sf"/>
</dbReference>
<gene>
    <name evidence="3" type="ORF">BHQ10_003279</name>
</gene>
<sequence length="335" mass="36122">MSATIVNRKVNPIGFGLMGLTSRPSSPSFDESVKVMKRALELGATFWNGGEFYGPPERNSLHLLEYYFRKYPEDADKVTLSIKGCFSLIAGGVDNSPSGVRKSVDNCLSILQGRVPIHIFEPARIDPKTPIEQTIETLAEYVQAGKIGGIGLSEAGSATIRRAHAVHPLAAVELELSLFTPDILQNGIASTCADLSIPIVAYSPLGCGFLSDRFTKLSDLNENEFRRHQPRFQPGAFEANMRVADEVRKIARARSAGGVTTAQVAIAWVLAQRRRIGLLDGMVVIPGCTTVARVEENSAEIQLSEAELAALDKIVDESGVQGGRFNEALAGLING</sequence>
<comment type="caution">
    <text evidence="3">The sequence shown here is derived from an EMBL/GenBank/DDBJ whole genome shotgun (WGS) entry which is preliminary data.</text>
</comment>
<keyword evidence="4" id="KW-1185">Reference proteome</keyword>
<proteinExistence type="predicted"/>
<dbReference type="EMBL" id="MIKG01000005">
    <property type="protein sequence ID" value="RAO67267.1"/>
    <property type="molecule type" value="Genomic_DNA"/>
</dbReference>
<feature type="domain" description="NADP-dependent oxidoreductase" evidence="2">
    <location>
        <begin position="12"/>
        <end position="315"/>
    </location>
</feature>